<evidence type="ECO:0000313" key="4">
    <source>
        <dbReference type="WBParaSite" id="PgR029_g120_t04"/>
    </source>
</evidence>
<sequence length="79" mass="9346">MGSFCILKVRLENIPIPEKRLKYESTRYVGLHRHAESPQIHCSGISYSRQTSVYAYFPLLVEDSNTFLYFRVKIQESFR</sequence>
<evidence type="ECO:0000313" key="2">
    <source>
        <dbReference type="WBParaSite" id="PgR029_g120_t01"/>
    </source>
</evidence>
<protein>
    <submittedName>
        <fullName evidence="2 3">Uncharacterized protein</fullName>
    </submittedName>
</protein>
<dbReference type="WBParaSite" id="PgR029_g120_t04">
    <property type="protein sequence ID" value="PgR029_g120_t04"/>
    <property type="gene ID" value="PgR029_g120"/>
</dbReference>
<dbReference type="WBParaSite" id="PgR029_g120_t03">
    <property type="protein sequence ID" value="PgR029_g120_t03"/>
    <property type="gene ID" value="PgR029_g120"/>
</dbReference>
<reference evidence="2 3" key="1">
    <citation type="submission" date="2022-11" db="UniProtKB">
        <authorList>
            <consortium name="WormBaseParasite"/>
        </authorList>
    </citation>
    <scope>IDENTIFICATION</scope>
</reference>
<dbReference type="AlphaFoldDB" id="A0A915B9K5"/>
<dbReference type="WBParaSite" id="PgR029_g120_t06">
    <property type="protein sequence ID" value="PgR029_g120_t06"/>
    <property type="gene ID" value="PgR029_g120"/>
</dbReference>
<accession>A0A915B9K5</accession>
<name>A0A915B9K5_PARUN</name>
<evidence type="ECO:0000313" key="1">
    <source>
        <dbReference type="Proteomes" id="UP000887569"/>
    </source>
</evidence>
<evidence type="ECO:0000313" key="3">
    <source>
        <dbReference type="WBParaSite" id="PgR029_g120_t03"/>
    </source>
</evidence>
<proteinExistence type="predicted"/>
<organism evidence="1 4">
    <name type="scientific">Parascaris univalens</name>
    <name type="common">Nematode worm</name>
    <dbReference type="NCBI Taxonomy" id="6257"/>
    <lineage>
        <taxon>Eukaryota</taxon>
        <taxon>Metazoa</taxon>
        <taxon>Ecdysozoa</taxon>
        <taxon>Nematoda</taxon>
        <taxon>Chromadorea</taxon>
        <taxon>Rhabditida</taxon>
        <taxon>Spirurina</taxon>
        <taxon>Ascaridomorpha</taxon>
        <taxon>Ascaridoidea</taxon>
        <taxon>Ascarididae</taxon>
        <taxon>Parascaris</taxon>
    </lineage>
</organism>
<dbReference type="WBParaSite" id="PgR029_g120_t01">
    <property type="protein sequence ID" value="PgR029_g120_t01"/>
    <property type="gene ID" value="PgR029_g120"/>
</dbReference>
<dbReference type="Proteomes" id="UP000887569">
    <property type="component" value="Unplaced"/>
</dbReference>
<keyword evidence="1" id="KW-1185">Reference proteome</keyword>